<comment type="caution">
    <text evidence="1">The sequence shown here is derived from an EMBL/GenBank/DDBJ whole genome shotgun (WGS) entry which is preliminary data.</text>
</comment>
<organism evidence="1 2">
    <name type="scientific">Persea americana</name>
    <name type="common">Avocado</name>
    <dbReference type="NCBI Taxonomy" id="3435"/>
    <lineage>
        <taxon>Eukaryota</taxon>
        <taxon>Viridiplantae</taxon>
        <taxon>Streptophyta</taxon>
        <taxon>Embryophyta</taxon>
        <taxon>Tracheophyta</taxon>
        <taxon>Spermatophyta</taxon>
        <taxon>Magnoliopsida</taxon>
        <taxon>Magnoliidae</taxon>
        <taxon>Laurales</taxon>
        <taxon>Lauraceae</taxon>
        <taxon>Persea</taxon>
    </lineage>
</organism>
<accession>A0ACC2KQ76</accession>
<reference evidence="1 2" key="1">
    <citation type="journal article" date="2022" name="Hortic Res">
        <title>A haplotype resolved chromosomal level avocado genome allows analysis of novel avocado genes.</title>
        <authorList>
            <person name="Nath O."/>
            <person name="Fletcher S.J."/>
            <person name="Hayward A."/>
            <person name="Shaw L.M."/>
            <person name="Masouleh A.K."/>
            <person name="Furtado A."/>
            <person name="Henry R.J."/>
            <person name="Mitter N."/>
        </authorList>
    </citation>
    <scope>NUCLEOTIDE SEQUENCE [LARGE SCALE GENOMIC DNA]</scope>
    <source>
        <strain evidence="2">cv. Hass</strain>
    </source>
</reference>
<dbReference type="Proteomes" id="UP001234297">
    <property type="component" value="Chromosome 10"/>
</dbReference>
<name>A0ACC2KQ76_PERAE</name>
<protein>
    <submittedName>
        <fullName evidence="1">Uncharacterized protein</fullName>
    </submittedName>
</protein>
<gene>
    <name evidence="1" type="ORF">MRB53_031688</name>
</gene>
<dbReference type="EMBL" id="CM056818">
    <property type="protein sequence ID" value="KAJ8623159.1"/>
    <property type="molecule type" value="Genomic_DNA"/>
</dbReference>
<keyword evidence="2" id="KW-1185">Reference proteome</keyword>
<evidence type="ECO:0000313" key="1">
    <source>
        <dbReference type="EMBL" id="KAJ8623159.1"/>
    </source>
</evidence>
<sequence>MDKSLETNSKSPNSCATSSILRIQDPNDLRMVFEKFDSDGDGKISSSELRSMRQSRGAQGSEEEVELMMRAVDLDGDGSISLEEFSSVTTKERDPGSCLEDLRGAFGVFDRDRNGLISAEELHRVLGEMGESASLADCRAMIDVFFIRRVMGL</sequence>
<evidence type="ECO:0000313" key="2">
    <source>
        <dbReference type="Proteomes" id="UP001234297"/>
    </source>
</evidence>
<proteinExistence type="predicted"/>